<gene>
    <name evidence="2" type="ORF">B0H64DRAFT_463875</name>
</gene>
<organism evidence="2 3">
    <name type="scientific">Chaetomium fimeti</name>
    <dbReference type="NCBI Taxonomy" id="1854472"/>
    <lineage>
        <taxon>Eukaryota</taxon>
        <taxon>Fungi</taxon>
        <taxon>Dikarya</taxon>
        <taxon>Ascomycota</taxon>
        <taxon>Pezizomycotina</taxon>
        <taxon>Sordariomycetes</taxon>
        <taxon>Sordariomycetidae</taxon>
        <taxon>Sordariales</taxon>
        <taxon>Chaetomiaceae</taxon>
        <taxon>Chaetomium</taxon>
    </lineage>
</organism>
<name>A0AAE0HEA6_9PEZI</name>
<dbReference type="RefSeq" id="XP_062658336.1">
    <property type="nucleotide sequence ID" value="XM_062807615.1"/>
</dbReference>
<feature type="compositionally biased region" description="Basic residues" evidence="1">
    <location>
        <begin position="94"/>
        <end position="110"/>
    </location>
</feature>
<sequence>MAPTSGLVAGEAQGSTGRFEEGIREMRRRAFCHHHHQTGHGKVAVSYSYIGHPGPGARGQRQRRHTSNFLCPVAEKAHRTEIKRETAQHELSSRRKRKAKGADGKKKRLQTRNPLSQRGPQHDTRLPSVNVVQHRDVSEGARFERFGNLTPTIAATAERRGAPETSRLVGAPRGRRGQAIEQSRSSESPAHPFQVIPCHKSAKGMFAFFSPSFASAGYNSDPDGWACSL</sequence>
<evidence type="ECO:0000313" key="2">
    <source>
        <dbReference type="EMBL" id="KAK3294822.1"/>
    </source>
</evidence>
<accession>A0AAE0HEA6</accession>
<feature type="region of interest" description="Disordered" evidence="1">
    <location>
        <begin position="80"/>
        <end position="125"/>
    </location>
</feature>
<evidence type="ECO:0000313" key="3">
    <source>
        <dbReference type="Proteomes" id="UP001278766"/>
    </source>
</evidence>
<keyword evidence="3" id="KW-1185">Reference proteome</keyword>
<reference evidence="2" key="1">
    <citation type="journal article" date="2023" name="Mol. Phylogenet. Evol.">
        <title>Genome-scale phylogeny and comparative genomics of the fungal order Sordariales.</title>
        <authorList>
            <person name="Hensen N."/>
            <person name="Bonometti L."/>
            <person name="Westerberg I."/>
            <person name="Brannstrom I.O."/>
            <person name="Guillou S."/>
            <person name="Cros-Aarteil S."/>
            <person name="Calhoun S."/>
            <person name="Haridas S."/>
            <person name="Kuo A."/>
            <person name="Mondo S."/>
            <person name="Pangilinan J."/>
            <person name="Riley R."/>
            <person name="LaButti K."/>
            <person name="Andreopoulos B."/>
            <person name="Lipzen A."/>
            <person name="Chen C."/>
            <person name="Yan M."/>
            <person name="Daum C."/>
            <person name="Ng V."/>
            <person name="Clum A."/>
            <person name="Steindorff A."/>
            <person name="Ohm R.A."/>
            <person name="Martin F."/>
            <person name="Silar P."/>
            <person name="Natvig D.O."/>
            <person name="Lalanne C."/>
            <person name="Gautier V."/>
            <person name="Ament-Velasquez S.L."/>
            <person name="Kruys A."/>
            <person name="Hutchinson M.I."/>
            <person name="Powell A.J."/>
            <person name="Barry K."/>
            <person name="Miller A.N."/>
            <person name="Grigoriev I.V."/>
            <person name="Debuchy R."/>
            <person name="Gladieux P."/>
            <person name="Hiltunen Thoren M."/>
            <person name="Johannesson H."/>
        </authorList>
    </citation>
    <scope>NUCLEOTIDE SEQUENCE</scope>
    <source>
        <strain evidence="2">CBS 168.71</strain>
    </source>
</reference>
<reference evidence="2" key="2">
    <citation type="submission" date="2023-06" db="EMBL/GenBank/DDBJ databases">
        <authorList>
            <consortium name="Lawrence Berkeley National Laboratory"/>
            <person name="Haridas S."/>
            <person name="Hensen N."/>
            <person name="Bonometti L."/>
            <person name="Westerberg I."/>
            <person name="Brannstrom I.O."/>
            <person name="Guillou S."/>
            <person name="Cros-Aarteil S."/>
            <person name="Calhoun S."/>
            <person name="Kuo A."/>
            <person name="Mondo S."/>
            <person name="Pangilinan J."/>
            <person name="Riley R."/>
            <person name="Labutti K."/>
            <person name="Andreopoulos B."/>
            <person name="Lipzen A."/>
            <person name="Chen C."/>
            <person name="Yanf M."/>
            <person name="Daum C."/>
            <person name="Ng V."/>
            <person name="Clum A."/>
            <person name="Steindorff A."/>
            <person name="Ohm R."/>
            <person name="Martin F."/>
            <person name="Silar P."/>
            <person name="Natvig D."/>
            <person name="Lalanne C."/>
            <person name="Gautier V."/>
            <person name="Ament-Velasquez S.L."/>
            <person name="Kruys A."/>
            <person name="Hutchinson M.I."/>
            <person name="Powell A.J."/>
            <person name="Barry K."/>
            <person name="Miller A.N."/>
            <person name="Grigoriev I.V."/>
            <person name="Debuchy R."/>
            <person name="Gladieux P."/>
            <person name="Thoren M.H."/>
            <person name="Johannesson H."/>
        </authorList>
    </citation>
    <scope>NUCLEOTIDE SEQUENCE</scope>
    <source>
        <strain evidence="2">CBS 168.71</strain>
    </source>
</reference>
<protein>
    <submittedName>
        <fullName evidence="2">Uncharacterized protein</fullName>
    </submittedName>
</protein>
<dbReference type="Proteomes" id="UP001278766">
    <property type="component" value="Unassembled WGS sequence"/>
</dbReference>
<evidence type="ECO:0000256" key="1">
    <source>
        <dbReference type="SAM" id="MobiDB-lite"/>
    </source>
</evidence>
<dbReference type="EMBL" id="JAUEPN010000005">
    <property type="protein sequence ID" value="KAK3294822.1"/>
    <property type="molecule type" value="Genomic_DNA"/>
</dbReference>
<feature type="compositionally biased region" description="Basic and acidic residues" evidence="1">
    <location>
        <begin position="80"/>
        <end position="93"/>
    </location>
</feature>
<dbReference type="GeneID" id="87844563"/>
<comment type="caution">
    <text evidence="2">The sequence shown here is derived from an EMBL/GenBank/DDBJ whole genome shotgun (WGS) entry which is preliminary data.</text>
</comment>
<proteinExistence type="predicted"/>
<dbReference type="AlphaFoldDB" id="A0AAE0HEA6"/>
<feature type="region of interest" description="Disordered" evidence="1">
    <location>
        <begin position="158"/>
        <end position="192"/>
    </location>
</feature>